<proteinExistence type="predicted"/>
<dbReference type="Proteomes" id="UP000017842">
    <property type="component" value="Unassembled WGS sequence"/>
</dbReference>
<dbReference type="eggNOG" id="COG0612">
    <property type="taxonomic scope" value="Bacteria"/>
</dbReference>
<accession>V5BHM4</accession>
<keyword evidence="2" id="KW-1185">Reference proteome</keyword>
<evidence type="ECO:0000313" key="1">
    <source>
        <dbReference type="EMBL" id="ESS72810.1"/>
    </source>
</evidence>
<reference evidence="1 2" key="1">
    <citation type="journal article" date="2013" name="Genome Announc.">
        <title>Draft Genome Sequence of the Methanotrophic Gammaproteobacterium Methyloglobulus morosus DSM 22980 Strain KoM1.</title>
        <authorList>
            <person name="Poehlein A."/>
            <person name="Deutzmann J.S."/>
            <person name="Daniel R."/>
            <person name="Simeonova D.D."/>
        </authorList>
    </citation>
    <scope>NUCLEOTIDE SEQUENCE [LARGE SCALE GENOMIC DNA]</scope>
    <source>
        <strain evidence="1 2">KoM1</strain>
    </source>
</reference>
<dbReference type="EMBL" id="AYLO01000044">
    <property type="protein sequence ID" value="ESS72810.1"/>
    <property type="molecule type" value="Genomic_DNA"/>
</dbReference>
<gene>
    <name evidence="1" type="ORF">MGMO_45c00420</name>
</gene>
<dbReference type="AlphaFoldDB" id="V5BHM4"/>
<dbReference type="STRING" id="1116472.MGMO_45c00420"/>
<sequence>MPYLEHHWQLPKGFIDKNQKNPFNFTREEWNKSLRTDKHPEKIIIQLQECWFIFDSRKAFEQALYDGGYALVRDDKRGYVAVDSHGEVSRVLAQTRPDSYRIFRVSVSLGLVQFFFIPNQFPTEQGFH</sequence>
<dbReference type="RefSeq" id="WP_023494183.1">
    <property type="nucleotide sequence ID" value="NZ_AYLO01000044.1"/>
</dbReference>
<name>V5BHM4_9GAMM</name>
<comment type="caution">
    <text evidence="1">The sequence shown here is derived from an EMBL/GenBank/DDBJ whole genome shotgun (WGS) entry which is preliminary data.</text>
</comment>
<organism evidence="1 2">
    <name type="scientific">Methyloglobulus morosus KoM1</name>
    <dbReference type="NCBI Taxonomy" id="1116472"/>
    <lineage>
        <taxon>Bacteria</taxon>
        <taxon>Pseudomonadati</taxon>
        <taxon>Pseudomonadota</taxon>
        <taxon>Gammaproteobacteria</taxon>
        <taxon>Methylococcales</taxon>
        <taxon>Methylococcaceae</taxon>
        <taxon>Methyloglobulus</taxon>
    </lineage>
</organism>
<protein>
    <submittedName>
        <fullName evidence="1">Uncharacterized protein</fullName>
    </submittedName>
</protein>
<dbReference type="OrthoDB" id="1826980at2"/>
<evidence type="ECO:0000313" key="2">
    <source>
        <dbReference type="Proteomes" id="UP000017842"/>
    </source>
</evidence>